<dbReference type="SUPFAM" id="SSF159594">
    <property type="entry name" value="XCC0632-like"/>
    <property type="match status" value="1"/>
</dbReference>
<dbReference type="AlphaFoldDB" id="A0A7W9ZDB9"/>
<organism evidence="2 3">
    <name type="scientific">Novispirillum itersonii</name>
    <name type="common">Aquaspirillum itersonii</name>
    <dbReference type="NCBI Taxonomy" id="189"/>
    <lineage>
        <taxon>Bacteria</taxon>
        <taxon>Pseudomonadati</taxon>
        <taxon>Pseudomonadota</taxon>
        <taxon>Alphaproteobacteria</taxon>
        <taxon>Rhodospirillales</taxon>
        <taxon>Novispirillaceae</taxon>
        <taxon>Novispirillum</taxon>
    </lineage>
</organism>
<protein>
    <recommendedName>
        <fullName evidence="1">ABC-type transport auxiliary lipoprotein component domain-containing protein</fullName>
    </recommendedName>
</protein>
<feature type="domain" description="ABC-type transport auxiliary lipoprotein component" evidence="1">
    <location>
        <begin position="38"/>
        <end position="196"/>
    </location>
</feature>
<dbReference type="PROSITE" id="PS51257">
    <property type="entry name" value="PROKAR_LIPOPROTEIN"/>
    <property type="match status" value="1"/>
</dbReference>
<dbReference type="InterPro" id="IPR005586">
    <property type="entry name" value="ABC_trans_aux"/>
</dbReference>
<comment type="caution">
    <text evidence="2">The sequence shown here is derived from an EMBL/GenBank/DDBJ whole genome shotgun (WGS) entry which is preliminary data.</text>
</comment>
<evidence type="ECO:0000259" key="1">
    <source>
        <dbReference type="Pfam" id="PF03886"/>
    </source>
</evidence>
<gene>
    <name evidence="2" type="ORF">FHS48_000763</name>
</gene>
<reference evidence="2 3" key="1">
    <citation type="submission" date="2020-08" db="EMBL/GenBank/DDBJ databases">
        <title>Genomic Encyclopedia of Type Strains, Phase IV (KMG-IV): sequencing the most valuable type-strain genomes for metagenomic binning, comparative biology and taxonomic classification.</title>
        <authorList>
            <person name="Goeker M."/>
        </authorList>
    </citation>
    <scope>NUCLEOTIDE SEQUENCE [LARGE SCALE GENOMIC DNA]</scope>
    <source>
        <strain evidence="2 3">DSM 11590</strain>
    </source>
</reference>
<dbReference type="EMBL" id="JACIIX010000002">
    <property type="protein sequence ID" value="MBB6209361.1"/>
    <property type="molecule type" value="Genomic_DNA"/>
</dbReference>
<keyword evidence="3" id="KW-1185">Reference proteome</keyword>
<proteinExistence type="predicted"/>
<sequence length="212" mass="22371">MTTLSSRILSALRCLAVPVVALPLLAACGASTPLRYHTLVRPDPAGTEVSGAARVLVEILPVAVPDSVSRESLVLNTPTGQVTVLETDRWLAPVSDEIRQLVADSLWRSARAADTYQAPVPTGVPVPRYRLALRLERFDAVPGQAATVVGSWTLRGLPDGPVQICRWAGAQPLPGPDAAAASAALADGSRRLADRIGDSLRRAVEGDRDICS</sequence>
<dbReference type="Proteomes" id="UP000544872">
    <property type="component" value="Unassembled WGS sequence"/>
</dbReference>
<dbReference type="Pfam" id="PF03886">
    <property type="entry name" value="ABC_trans_aux"/>
    <property type="match status" value="1"/>
</dbReference>
<name>A0A7W9ZDB9_NOVIT</name>
<evidence type="ECO:0000313" key="3">
    <source>
        <dbReference type="Proteomes" id="UP000544872"/>
    </source>
</evidence>
<dbReference type="RefSeq" id="WP_184261584.1">
    <property type="nucleotide sequence ID" value="NZ_JACIIX010000002.1"/>
</dbReference>
<accession>A0A7W9ZDB9</accession>
<evidence type="ECO:0000313" key="2">
    <source>
        <dbReference type="EMBL" id="MBB6209361.1"/>
    </source>
</evidence>
<dbReference type="Gene3D" id="3.40.50.10610">
    <property type="entry name" value="ABC-type transport auxiliary lipoprotein component"/>
    <property type="match status" value="1"/>
</dbReference>